<organism evidence="1 2">
    <name type="scientific">Camellia lanceoleosa</name>
    <dbReference type="NCBI Taxonomy" id="1840588"/>
    <lineage>
        <taxon>Eukaryota</taxon>
        <taxon>Viridiplantae</taxon>
        <taxon>Streptophyta</taxon>
        <taxon>Embryophyta</taxon>
        <taxon>Tracheophyta</taxon>
        <taxon>Spermatophyta</taxon>
        <taxon>Magnoliopsida</taxon>
        <taxon>eudicotyledons</taxon>
        <taxon>Gunneridae</taxon>
        <taxon>Pentapetalae</taxon>
        <taxon>asterids</taxon>
        <taxon>Ericales</taxon>
        <taxon>Theaceae</taxon>
        <taxon>Camellia</taxon>
    </lineage>
</organism>
<name>A0ACC0F9K8_9ERIC</name>
<comment type="caution">
    <text evidence="1">The sequence shown here is derived from an EMBL/GenBank/DDBJ whole genome shotgun (WGS) entry which is preliminary data.</text>
</comment>
<protein>
    <submittedName>
        <fullName evidence="1">Conserved oligomeric Golgi complex subunit 2</fullName>
    </submittedName>
</protein>
<proteinExistence type="predicted"/>
<accession>A0ACC0F9K8</accession>
<keyword evidence="2" id="KW-1185">Reference proteome</keyword>
<dbReference type="EMBL" id="CM045772">
    <property type="protein sequence ID" value="KAI7984818.1"/>
    <property type="molecule type" value="Genomic_DNA"/>
</dbReference>
<reference evidence="1 2" key="1">
    <citation type="journal article" date="2022" name="Plant J.">
        <title>Chromosome-level genome of Camellia lanceoleosa provides a valuable resource for understanding genome evolution and self-incompatibility.</title>
        <authorList>
            <person name="Gong W."/>
            <person name="Xiao S."/>
            <person name="Wang L."/>
            <person name="Liao Z."/>
            <person name="Chang Y."/>
            <person name="Mo W."/>
            <person name="Hu G."/>
            <person name="Li W."/>
            <person name="Zhao G."/>
            <person name="Zhu H."/>
            <person name="Hu X."/>
            <person name="Ji K."/>
            <person name="Xiang X."/>
            <person name="Song Q."/>
            <person name="Yuan D."/>
            <person name="Jin S."/>
            <person name="Zhang L."/>
        </authorList>
    </citation>
    <scope>NUCLEOTIDE SEQUENCE [LARGE SCALE GENOMIC DNA]</scope>
    <source>
        <strain evidence="1">SQ_2022a</strain>
    </source>
</reference>
<dbReference type="Proteomes" id="UP001060215">
    <property type="component" value="Chromosome 15"/>
</dbReference>
<sequence length="700" mass="77672">MADLQSPGPPRSTADLFGDPIDSHPVWFKQSSFLQPNFDSESYIADLRTFVPFETLRSELHSHLSSLKHELVDLINRDYADFVSLSTKLVDVDGAVVRMRAPLSEIREKILVFGSAVEASLLALQTGLRQRAEASAAREVLELLLDTFHVVSKVEKLIKELPSVPADWSNGDVNFAEKDLDHLSNGFSVQHIENETNIRETQSMLLDRIASEMNRLKFYITHAQNLPFIENMEKRIQNASLLLDASLGHCFIDGLEHRDANVIFNCLRAYAAIDNTRSAEEIFRSTVVAPLIQKIIPHSSSGVVENSGLHVFSFLSNSILIEVLSAIQKGRPWAFSPGRPTEFLKNYKSSLDFLAHLEGYCPSRSAVTKFRAEAVYIEFMKQWNVGVYFSLRFQEIAGALDSALAGASLVPIQTSHSERRNSQDLTLKPSVTLLECLKYSNWLSSGLAARKAGNAGSNPGSEWAISAVPDDFVYIIHDLNCLVAEICGDFLRHVIGLLSSCSTEVLELVEQSILQGAKSLKDLIPIVMNSTIEAVVKKSVEDLKQLKGITATYRMTNKPLPVRHSPYVSGVLHPLKAFLDRERANTYLTRDIRDELLHGAAFEITGHYHELVADLVGLAKKTDSSLQRIRQGAQRRGGVSSDVSENNVSNTDKICMQLFLDIQEYGRNLSALGVEAAKIPAYSSLWQCVAPTDGQNTISF</sequence>
<gene>
    <name evidence="1" type="ORF">LOK49_LG14G01159</name>
</gene>
<evidence type="ECO:0000313" key="2">
    <source>
        <dbReference type="Proteomes" id="UP001060215"/>
    </source>
</evidence>
<evidence type="ECO:0000313" key="1">
    <source>
        <dbReference type="EMBL" id="KAI7984818.1"/>
    </source>
</evidence>